<dbReference type="Gene3D" id="3.40.50.1820">
    <property type="entry name" value="alpha/beta hydrolase"/>
    <property type="match status" value="1"/>
</dbReference>
<dbReference type="PANTHER" id="PTHR42776:SF4">
    <property type="entry name" value="ACYLAMINO-ACID-RELEASING ENZYME"/>
    <property type="match status" value="1"/>
</dbReference>
<feature type="signal peptide" evidence="3">
    <location>
        <begin position="1"/>
        <end position="24"/>
    </location>
</feature>
<dbReference type="Gene3D" id="2.120.10.30">
    <property type="entry name" value="TolB, C-terminal domain"/>
    <property type="match status" value="3"/>
</dbReference>
<gene>
    <name evidence="6" type="ORF">IDSA_06640</name>
</gene>
<feature type="domain" description="Peptidase S9 prolyl oligopeptidase catalytic" evidence="4">
    <location>
        <begin position="486"/>
        <end position="694"/>
    </location>
</feature>
<sequence>MNKLTAVISGVLLTASLAPNLAQAQVDQVTQAAAKKKTFQPEDIFNLEHAGQVEISPDGKQIVYVRTGFDVMKDNTTRSLWLIDVATGQHTPLFADQFSYGNLSWSPDSSRLAFTSNRQGSNQIYVYWLAEQQLAQVTDVRQSPGNLSWSPDGKQIGFIMSQPAPKTDYAKSVAQPERPDKAEWGPKPLVIERTYYQRDGQGVMPSQYRHVFVVPAEGGTARQLTQGAFDHSGPLAWRGDSQSLILSANRNEAWEYQVNESDLWHLNVQTGEMTQLTSMPGQEFSPVMSPNYSKMAFLHRSNEPVPYHNSKLHVLNWQQQPRTALLQDFDRSVESPQWLSDDVIAFQYSDRGRYKLASVTMNNKRTDYVDDVGGVYISRPYISGSFSASAQTGLLAYTQSTSHRPADVATYATRMKKREAKQIHTALNADVLGQRKLGEVKEITYKSSFDGTEIHGWYILPPDYDPAKTYPTMVEIHGGPHLAYGPSFAAEHQRYAAEGYVVFYNNYRGSVSYGKDFALLLDGYYSSERDFADHMSGLDALIEKGIADADNLFIAGGSAGGIATAFAVGLTDRFRAAAATNPVINWVSKTLTADSSIGQITNQFPAMPWEDYKHYWERSPLSLVANVNTPTLLFSGEQDRRVPMSEIEQFYQALQLRKVDTAMVRVPEASHSVTARPSHMIAKIEHTLAWFKHYRKD</sequence>
<keyword evidence="2" id="KW-0645">Protease</keyword>
<reference evidence="6 7" key="1">
    <citation type="submission" date="2014-06" db="EMBL/GenBank/DDBJ databases">
        <title>The draft genome sequence of Idiomarina salinarum ISL-52.</title>
        <authorList>
            <person name="Du J."/>
            <person name="Shao Z."/>
        </authorList>
    </citation>
    <scope>NUCLEOTIDE SEQUENCE [LARGE SCALE GENOMIC DNA]</scope>
    <source>
        <strain evidence="6 7">ISL-52</strain>
    </source>
</reference>
<keyword evidence="7" id="KW-1185">Reference proteome</keyword>
<comment type="caution">
    <text evidence="6">The sequence shown here is derived from an EMBL/GenBank/DDBJ whole genome shotgun (WGS) entry which is preliminary data.</text>
</comment>
<dbReference type="EMBL" id="JPER01000002">
    <property type="protein sequence ID" value="KFZ31150.1"/>
    <property type="molecule type" value="Genomic_DNA"/>
</dbReference>
<evidence type="ECO:0000256" key="2">
    <source>
        <dbReference type="ARBA" id="ARBA00022825"/>
    </source>
</evidence>
<dbReference type="GO" id="GO:0004252">
    <property type="term" value="F:serine-type endopeptidase activity"/>
    <property type="evidence" value="ECO:0007669"/>
    <property type="project" value="TreeGrafter"/>
</dbReference>
<dbReference type="InterPro" id="IPR011659">
    <property type="entry name" value="WD40"/>
</dbReference>
<dbReference type="GO" id="GO:0006508">
    <property type="term" value="P:proteolysis"/>
    <property type="evidence" value="ECO:0007669"/>
    <property type="project" value="InterPro"/>
</dbReference>
<evidence type="ECO:0000313" key="6">
    <source>
        <dbReference type="EMBL" id="KFZ31150.1"/>
    </source>
</evidence>
<evidence type="ECO:0000259" key="5">
    <source>
        <dbReference type="Pfam" id="PF00930"/>
    </source>
</evidence>
<dbReference type="InterPro" id="IPR029058">
    <property type="entry name" value="AB_hydrolase_fold"/>
</dbReference>
<dbReference type="Pfam" id="PF00930">
    <property type="entry name" value="DPPIV_N"/>
    <property type="match status" value="1"/>
</dbReference>
<dbReference type="InterPro" id="IPR002469">
    <property type="entry name" value="Peptidase_S9B_N"/>
</dbReference>
<keyword evidence="3" id="KW-0732">Signal</keyword>
<evidence type="ECO:0000256" key="1">
    <source>
        <dbReference type="ARBA" id="ARBA00022801"/>
    </source>
</evidence>
<organism evidence="6 7">
    <name type="scientific">Pseudidiomarina salinarum</name>
    <dbReference type="NCBI Taxonomy" id="435908"/>
    <lineage>
        <taxon>Bacteria</taxon>
        <taxon>Pseudomonadati</taxon>
        <taxon>Pseudomonadota</taxon>
        <taxon>Gammaproteobacteria</taxon>
        <taxon>Alteromonadales</taxon>
        <taxon>Idiomarinaceae</taxon>
        <taxon>Pseudidiomarina</taxon>
    </lineage>
</organism>
<name>A0A094ITZ3_9GAMM</name>
<dbReference type="AlphaFoldDB" id="A0A094ITZ3"/>
<dbReference type="eggNOG" id="COG1506">
    <property type="taxonomic scope" value="Bacteria"/>
</dbReference>
<keyword evidence="2" id="KW-0720">Serine protease</keyword>
<dbReference type="eggNOG" id="COG0823">
    <property type="taxonomic scope" value="Bacteria"/>
</dbReference>
<accession>A0A094ITZ3</accession>
<dbReference type="Proteomes" id="UP000054363">
    <property type="component" value="Unassembled WGS sequence"/>
</dbReference>
<dbReference type="SUPFAM" id="SSF53474">
    <property type="entry name" value="alpha/beta-Hydrolases"/>
    <property type="match status" value="1"/>
</dbReference>
<dbReference type="OrthoDB" id="9812921at2"/>
<protein>
    <submittedName>
        <fullName evidence="6">Acyl-peptide hydrolase</fullName>
    </submittedName>
</protein>
<dbReference type="Pfam" id="PF00326">
    <property type="entry name" value="Peptidase_S9"/>
    <property type="match status" value="1"/>
</dbReference>
<evidence type="ECO:0000259" key="4">
    <source>
        <dbReference type="Pfam" id="PF00326"/>
    </source>
</evidence>
<dbReference type="InterPro" id="IPR001375">
    <property type="entry name" value="Peptidase_S9_cat"/>
</dbReference>
<dbReference type="PANTHER" id="PTHR42776">
    <property type="entry name" value="SERINE PEPTIDASE S9 FAMILY MEMBER"/>
    <property type="match status" value="1"/>
</dbReference>
<dbReference type="Pfam" id="PF07676">
    <property type="entry name" value="PD40"/>
    <property type="match status" value="1"/>
</dbReference>
<dbReference type="RefSeq" id="WP_034775214.1">
    <property type="nucleotide sequence ID" value="NZ_JPER01000002.1"/>
</dbReference>
<feature type="chain" id="PRO_5001900315" evidence="3">
    <location>
        <begin position="25"/>
        <end position="697"/>
    </location>
</feature>
<evidence type="ECO:0000313" key="7">
    <source>
        <dbReference type="Proteomes" id="UP000054363"/>
    </source>
</evidence>
<proteinExistence type="predicted"/>
<keyword evidence="1 6" id="KW-0378">Hydrolase</keyword>
<dbReference type="STRING" id="435908.IDSA_06640"/>
<dbReference type="InterPro" id="IPR011042">
    <property type="entry name" value="6-blade_b-propeller_TolB-like"/>
</dbReference>
<dbReference type="SUPFAM" id="SSF82171">
    <property type="entry name" value="DPP6 N-terminal domain-like"/>
    <property type="match status" value="1"/>
</dbReference>
<evidence type="ECO:0000256" key="3">
    <source>
        <dbReference type="SAM" id="SignalP"/>
    </source>
</evidence>
<feature type="domain" description="Dipeptidylpeptidase IV N-terminal" evidence="5">
    <location>
        <begin position="206"/>
        <end position="294"/>
    </location>
</feature>